<dbReference type="InterPro" id="IPR032508">
    <property type="entry name" value="FecR_C"/>
</dbReference>
<evidence type="ECO:0000313" key="4">
    <source>
        <dbReference type="EMBL" id="GGF31976.1"/>
    </source>
</evidence>
<dbReference type="InterPro" id="IPR006860">
    <property type="entry name" value="FecR"/>
</dbReference>
<dbReference type="PANTHER" id="PTHR30273:SF2">
    <property type="entry name" value="PROTEIN FECR"/>
    <property type="match status" value="1"/>
</dbReference>
<keyword evidence="5" id="KW-1185">Reference proteome</keyword>
<reference evidence="5" key="1">
    <citation type="journal article" date="2019" name="Int. J. Syst. Evol. Microbiol.">
        <title>The Global Catalogue of Microorganisms (GCM) 10K type strain sequencing project: providing services to taxonomists for standard genome sequencing and annotation.</title>
        <authorList>
            <consortium name="The Broad Institute Genomics Platform"/>
            <consortium name="The Broad Institute Genome Sequencing Center for Infectious Disease"/>
            <person name="Wu L."/>
            <person name="Ma J."/>
        </authorList>
    </citation>
    <scope>NUCLEOTIDE SEQUENCE [LARGE SCALE GENOMIC DNA]</scope>
    <source>
        <strain evidence="5">CGMCC 1.15407</strain>
    </source>
</reference>
<feature type="domain" description="Protein FecR C-terminal" evidence="3">
    <location>
        <begin position="286"/>
        <end position="353"/>
    </location>
</feature>
<dbReference type="Pfam" id="PF04773">
    <property type="entry name" value="FecR"/>
    <property type="match status" value="1"/>
</dbReference>
<dbReference type="PANTHER" id="PTHR30273">
    <property type="entry name" value="PERIPLASMIC SIGNAL SENSOR AND SIGMA FACTOR ACTIVATOR FECR-RELATED"/>
    <property type="match status" value="1"/>
</dbReference>
<evidence type="ECO:0000259" key="3">
    <source>
        <dbReference type="Pfam" id="PF16344"/>
    </source>
</evidence>
<keyword evidence="1" id="KW-1133">Transmembrane helix</keyword>
<evidence type="ECO:0000259" key="2">
    <source>
        <dbReference type="Pfam" id="PF04773"/>
    </source>
</evidence>
<dbReference type="PIRSF" id="PIRSF018266">
    <property type="entry name" value="FecR"/>
    <property type="match status" value="1"/>
</dbReference>
<dbReference type="Proteomes" id="UP000647339">
    <property type="component" value="Unassembled WGS sequence"/>
</dbReference>
<sequence>MDKPYQHIADFLEDESFRDWVLGKGNVRSLYWENWLKAYPDQAGILFDAKEILQALERENVEDEQWHNADQKRLLSSINASIDRAEDRPLKGKFREHYPARAHQFIWLKVSVILLLMVAGAALISNLDNITHQDGIGQEELAWVEREALPGEKKKVFLPDGSSVVLNAASKLRYRAGFGTAHRDIILSGESYFEVASDSLLPFRVYSGTLMTEAMGTAFNVSAFEGEATEVKLVEGKVKVELQPEVNAEVDRIYLDPGEQALASSEVFAKGKFDQRTALLWTEGTLYFDDQPLADVIKALERWYGVTIKAEGNKHSALRVSGEFHRDNLENVLQSISYSFDFDFNIHQKEVTIQFN</sequence>
<evidence type="ECO:0000313" key="5">
    <source>
        <dbReference type="Proteomes" id="UP000647339"/>
    </source>
</evidence>
<protein>
    <recommendedName>
        <fullName evidence="6">FecR family protein</fullName>
    </recommendedName>
</protein>
<accession>A0ABQ1UZJ9</accession>
<evidence type="ECO:0008006" key="6">
    <source>
        <dbReference type="Google" id="ProtNLM"/>
    </source>
</evidence>
<dbReference type="EMBL" id="BMIU01000009">
    <property type="protein sequence ID" value="GGF31976.1"/>
    <property type="molecule type" value="Genomic_DNA"/>
</dbReference>
<feature type="transmembrane region" description="Helical" evidence="1">
    <location>
        <begin position="105"/>
        <end position="124"/>
    </location>
</feature>
<dbReference type="RefSeq" id="WP_137401368.1">
    <property type="nucleotide sequence ID" value="NZ_BMIU01000009.1"/>
</dbReference>
<proteinExistence type="predicted"/>
<dbReference type="Gene3D" id="2.60.120.1440">
    <property type="match status" value="1"/>
</dbReference>
<feature type="domain" description="FecR protein" evidence="2">
    <location>
        <begin position="150"/>
        <end position="239"/>
    </location>
</feature>
<gene>
    <name evidence="4" type="ORF">GCM10011339_20250</name>
</gene>
<dbReference type="Gene3D" id="3.55.50.30">
    <property type="match status" value="1"/>
</dbReference>
<organism evidence="4 5">
    <name type="scientific">Echinicola rosea</name>
    <dbReference type="NCBI Taxonomy" id="1807691"/>
    <lineage>
        <taxon>Bacteria</taxon>
        <taxon>Pseudomonadati</taxon>
        <taxon>Bacteroidota</taxon>
        <taxon>Cytophagia</taxon>
        <taxon>Cytophagales</taxon>
        <taxon>Cyclobacteriaceae</taxon>
        <taxon>Echinicola</taxon>
    </lineage>
</organism>
<comment type="caution">
    <text evidence="4">The sequence shown here is derived from an EMBL/GenBank/DDBJ whole genome shotgun (WGS) entry which is preliminary data.</text>
</comment>
<dbReference type="Pfam" id="PF16344">
    <property type="entry name" value="FecR_C"/>
    <property type="match status" value="1"/>
</dbReference>
<name>A0ABQ1UZJ9_9BACT</name>
<keyword evidence="1" id="KW-0812">Transmembrane</keyword>
<dbReference type="InterPro" id="IPR012373">
    <property type="entry name" value="Ferrdict_sens_TM"/>
</dbReference>
<keyword evidence="1" id="KW-0472">Membrane</keyword>
<evidence type="ECO:0000256" key="1">
    <source>
        <dbReference type="SAM" id="Phobius"/>
    </source>
</evidence>